<dbReference type="Proteomes" id="UP000016930">
    <property type="component" value="Unassembled WGS sequence"/>
</dbReference>
<dbReference type="Pfam" id="PF20151">
    <property type="entry name" value="DUF6533"/>
    <property type="match status" value="1"/>
</dbReference>
<keyword evidence="3" id="KW-1185">Reference proteome</keyword>
<reference evidence="2 3" key="1">
    <citation type="journal article" date="2012" name="Proc. Natl. Acad. Sci. U.S.A.">
        <title>Comparative genomics of Ceriporiopsis subvermispora and Phanerochaete chrysosporium provide insight into selective ligninolysis.</title>
        <authorList>
            <person name="Fernandez-Fueyo E."/>
            <person name="Ruiz-Duenas F.J."/>
            <person name="Ferreira P."/>
            <person name="Floudas D."/>
            <person name="Hibbett D.S."/>
            <person name="Canessa P."/>
            <person name="Larrondo L.F."/>
            <person name="James T.Y."/>
            <person name="Seelenfreund D."/>
            <person name="Lobos S."/>
            <person name="Polanco R."/>
            <person name="Tello M."/>
            <person name="Honda Y."/>
            <person name="Watanabe T."/>
            <person name="Watanabe T."/>
            <person name="Ryu J.S."/>
            <person name="Kubicek C.P."/>
            <person name="Schmoll M."/>
            <person name="Gaskell J."/>
            <person name="Hammel K.E."/>
            <person name="St John F.J."/>
            <person name="Vanden Wymelenberg A."/>
            <person name="Sabat G."/>
            <person name="Splinter BonDurant S."/>
            <person name="Syed K."/>
            <person name="Yadav J.S."/>
            <person name="Doddapaneni H."/>
            <person name="Subramanian V."/>
            <person name="Lavin J.L."/>
            <person name="Oguiza J.A."/>
            <person name="Perez G."/>
            <person name="Pisabarro A.G."/>
            <person name="Ramirez L."/>
            <person name="Santoyo F."/>
            <person name="Master E."/>
            <person name="Coutinho P.M."/>
            <person name="Henrissat B."/>
            <person name="Lombard V."/>
            <person name="Magnuson J.K."/>
            <person name="Kuees U."/>
            <person name="Hori C."/>
            <person name="Igarashi K."/>
            <person name="Samejima M."/>
            <person name="Held B.W."/>
            <person name="Barry K.W."/>
            <person name="LaButti K.M."/>
            <person name="Lapidus A."/>
            <person name="Lindquist E.A."/>
            <person name="Lucas S.M."/>
            <person name="Riley R."/>
            <person name="Salamov A.A."/>
            <person name="Hoffmeister D."/>
            <person name="Schwenk D."/>
            <person name="Hadar Y."/>
            <person name="Yarden O."/>
            <person name="de Vries R.P."/>
            <person name="Wiebenga A."/>
            <person name="Stenlid J."/>
            <person name="Eastwood D."/>
            <person name="Grigoriev I.V."/>
            <person name="Berka R.M."/>
            <person name="Blanchette R.A."/>
            <person name="Kersten P."/>
            <person name="Martinez A.T."/>
            <person name="Vicuna R."/>
            <person name="Cullen D."/>
        </authorList>
    </citation>
    <scope>NUCLEOTIDE SEQUENCE [LARGE SCALE GENOMIC DNA]</scope>
    <source>
        <strain evidence="2 3">B</strain>
    </source>
</reference>
<dbReference type="EMBL" id="KB445796">
    <property type="protein sequence ID" value="EMD37458.1"/>
    <property type="molecule type" value="Genomic_DNA"/>
</dbReference>
<evidence type="ECO:0000313" key="2">
    <source>
        <dbReference type="EMBL" id="EMD37458.1"/>
    </source>
</evidence>
<evidence type="ECO:0000259" key="1">
    <source>
        <dbReference type="Pfam" id="PF20151"/>
    </source>
</evidence>
<gene>
    <name evidence="2" type="ORF">CERSUDRAFT_123408</name>
</gene>
<organism evidence="2 3">
    <name type="scientific">Ceriporiopsis subvermispora (strain B)</name>
    <name type="common">White-rot fungus</name>
    <name type="synonym">Gelatoporia subvermispora</name>
    <dbReference type="NCBI Taxonomy" id="914234"/>
    <lineage>
        <taxon>Eukaryota</taxon>
        <taxon>Fungi</taxon>
        <taxon>Dikarya</taxon>
        <taxon>Basidiomycota</taxon>
        <taxon>Agaricomycotina</taxon>
        <taxon>Agaricomycetes</taxon>
        <taxon>Polyporales</taxon>
        <taxon>Gelatoporiaceae</taxon>
        <taxon>Gelatoporia</taxon>
    </lineage>
</organism>
<dbReference type="InterPro" id="IPR045340">
    <property type="entry name" value="DUF6533"/>
</dbReference>
<feature type="domain" description="DUF6533" evidence="1">
    <location>
        <begin position="25"/>
        <end position="70"/>
    </location>
</feature>
<dbReference type="HOGENOM" id="CLU_053360_1_2_1"/>
<name>M2QKD4_CERS8</name>
<protein>
    <recommendedName>
        <fullName evidence="1">DUF6533 domain-containing protein</fullName>
    </recommendedName>
</protein>
<dbReference type="OrthoDB" id="2803882at2759"/>
<dbReference type="AlphaFoldDB" id="M2QKD4"/>
<sequence length="298" mass="33111">MAAGIYGPPTLKVVSLLSSANLGNYYSAASAALVLYDHVCTIPAEIRFMWRRKLTVPMILFHANRWLVMILTILEVVGGFMPSAGTLVLCHAVLRGEHARDVFNNLVDSYIWYEAIAYTADHQRRFSIGARACVIAADSIVLYVTWLRTWAAVNVAHAQDMRTPLMTMLFRDATGVHMFQHVIDTLTDGSRHDISRPSFVRDVGLDPIPSHVSSLRFVSFVGNLGESLVYDDSENNDLDVVWDEDIPQRNMEQPSSSTEIICNSQNTLRACVCRHFPGEDGKNEGSGDGMVYSVSLLV</sequence>
<proteinExistence type="predicted"/>
<accession>M2QKD4</accession>
<evidence type="ECO:0000313" key="3">
    <source>
        <dbReference type="Proteomes" id="UP000016930"/>
    </source>
</evidence>